<proteinExistence type="predicted"/>
<sequence>MVYKLCIVLLITFSNLFALNELEKIKTFKATFEQIVENSSSNKIIYKGNVFIKNDGKVLWQYLTPIKKNVYLLRDIVVIDEPELEQVIYSRLKQEINILNLLKNSKKIDKQTYSSKIDERVYFIKIIEGKIVSLKFSDELENTIMIKFSSIEQNIELRNEIFRFVPPEYYDIIKK</sequence>
<name>A0A4Q1AVF1_9BACT</name>
<evidence type="ECO:0000313" key="2">
    <source>
        <dbReference type="EMBL" id="RXK14164.1"/>
    </source>
</evidence>
<keyword evidence="3" id="KW-1185">Reference proteome</keyword>
<dbReference type="NCBIfam" id="NF000663">
    <property type="entry name" value="PRK00031.2-1"/>
    <property type="match status" value="1"/>
</dbReference>
<dbReference type="InterPro" id="IPR004564">
    <property type="entry name" value="OM_lipoprot_carrier_LolA-like"/>
</dbReference>
<dbReference type="InterPro" id="IPR029046">
    <property type="entry name" value="LolA/LolB/LppX"/>
</dbReference>
<dbReference type="EMBL" id="NXIE01000001">
    <property type="protein sequence ID" value="RXK14164.1"/>
    <property type="molecule type" value="Genomic_DNA"/>
</dbReference>
<dbReference type="SUPFAM" id="SSF89392">
    <property type="entry name" value="Prokaryotic lipoproteins and lipoprotein localization factors"/>
    <property type="match status" value="1"/>
</dbReference>
<dbReference type="Gene3D" id="2.50.20.10">
    <property type="entry name" value="Lipoprotein localisation LolA/LolB/LppX"/>
    <property type="match status" value="1"/>
</dbReference>
<dbReference type="Proteomes" id="UP000289718">
    <property type="component" value="Unassembled WGS sequence"/>
</dbReference>
<dbReference type="Pfam" id="PF03548">
    <property type="entry name" value="LolA"/>
    <property type="match status" value="1"/>
</dbReference>
<accession>A0A4Q1AVF1</accession>
<dbReference type="OrthoDB" id="5339202at2"/>
<comment type="caution">
    <text evidence="2">The sequence shown here is derived from an EMBL/GenBank/DDBJ whole genome shotgun (WGS) entry which is preliminary data.</text>
</comment>
<organism evidence="2 3">
    <name type="scientific">Halarcobacter mediterraneus</name>
    <dbReference type="NCBI Taxonomy" id="2023153"/>
    <lineage>
        <taxon>Bacteria</taxon>
        <taxon>Pseudomonadati</taxon>
        <taxon>Campylobacterota</taxon>
        <taxon>Epsilonproteobacteria</taxon>
        <taxon>Campylobacterales</taxon>
        <taxon>Arcobacteraceae</taxon>
        <taxon>Halarcobacter</taxon>
    </lineage>
</organism>
<dbReference type="AlphaFoldDB" id="A0A4Q1AVF1"/>
<keyword evidence="1" id="KW-0732">Signal</keyword>
<dbReference type="PANTHER" id="PTHR35869">
    <property type="entry name" value="OUTER-MEMBRANE LIPOPROTEIN CARRIER PROTEIN"/>
    <property type="match status" value="1"/>
</dbReference>
<dbReference type="RefSeq" id="WP_129060275.1">
    <property type="nucleotide sequence ID" value="NZ_NXIE01000001.1"/>
</dbReference>
<protein>
    <submittedName>
        <fullName evidence="2">Cell envelope biogenesis protein LolA</fullName>
    </submittedName>
</protein>
<evidence type="ECO:0000313" key="3">
    <source>
        <dbReference type="Proteomes" id="UP000289718"/>
    </source>
</evidence>
<dbReference type="PANTHER" id="PTHR35869:SF1">
    <property type="entry name" value="OUTER-MEMBRANE LIPOPROTEIN CARRIER PROTEIN"/>
    <property type="match status" value="1"/>
</dbReference>
<dbReference type="CDD" id="cd16325">
    <property type="entry name" value="LolA"/>
    <property type="match status" value="1"/>
</dbReference>
<reference evidence="2 3" key="1">
    <citation type="submission" date="2017-09" db="EMBL/GenBank/DDBJ databases">
        <title>Genomics of the genus Arcobacter.</title>
        <authorList>
            <person name="Perez-Cataluna A."/>
            <person name="Figueras M.J."/>
            <person name="Salas-Masso N."/>
        </authorList>
    </citation>
    <scope>NUCLEOTIDE SEQUENCE [LARGE SCALE GENOMIC DNA]</scope>
    <source>
        <strain evidence="2 3">F156-34</strain>
    </source>
</reference>
<evidence type="ECO:0000256" key="1">
    <source>
        <dbReference type="ARBA" id="ARBA00022729"/>
    </source>
</evidence>
<gene>
    <name evidence="2" type="ORF">CP965_01575</name>
</gene>